<keyword evidence="2" id="KW-1185">Reference proteome</keyword>
<name>A0A1R2B2Y0_9CILI</name>
<sequence>MIKETNCCSFFIKLCGRMCKVNRRESIKPDKKNTVVEIIGEFNNEEGKDNICNGKTKIGKSNIVTGNRNNPMINSSAGYVNSCNAQSTMSNRKNSKVASDSPGLFYDQSLITENPNKESVLHNLDEAFKIMQSIDDQASENYSENPPSPDKFSKVLKNINFKAIMSENN</sequence>
<evidence type="ECO:0000313" key="2">
    <source>
        <dbReference type="Proteomes" id="UP000187209"/>
    </source>
</evidence>
<evidence type="ECO:0000313" key="1">
    <source>
        <dbReference type="EMBL" id="OMJ71097.1"/>
    </source>
</evidence>
<comment type="caution">
    <text evidence="1">The sequence shown here is derived from an EMBL/GenBank/DDBJ whole genome shotgun (WGS) entry which is preliminary data.</text>
</comment>
<protein>
    <submittedName>
        <fullName evidence="1">Uncharacterized protein</fullName>
    </submittedName>
</protein>
<dbReference type="AlphaFoldDB" id="A0A1R2B2Y0"/>
<gene>
    <name evidence="1" type="ORF">SteCoe_30775</name>
</gene>
<dbReference type="EMBL" id="MPUH01001023">
    <property type="protein sequence ID" value="OMJ71097.1"/>
    <property type="molecule type" value="Genomic_DNA"/>
</dbReference>
<proteinExistence type="predicted"/>
<dbReference type="Proteomes" id="UP000187209">
    <property type="component" value="Unassembled WGS sequence"/>
</dbReference>
<reference evidence="1 2" key="1">
    <citation type="submission" date="2016-11" db="EMBL/GenBank/DDBJ databases">
        <title>The macronuclear genome of Stentor coeruleus: a giant cell with tiny introns.</title>
        <authorList>
            <person name="Slabodnick M."/>
            <person name="Ruby J.G."/>
            <person name="Reiff S.B."/>
            <person name="Swart E.C."/>
            <person name="Gosai S."/>
            <person name="Prabakaran S."/>
            <person name="Witkowska E."/>
            <person name="Larue G.E."/>
            <person name="Fisher S."/>
            <person name="Freeman R.M."/>
            <person name="Gunawardena J."/>
            <person name="Chu W."/>
            <person name="Stover N.A."/>
            <person name="Gregory B.D."/>
            <person name="Nowacki M."/>
            <person name="Derisi J."/>
            <person name="Roy S.W."/>
            <person name="Marshall W.F."/>
            <person name="Sood P."/>
        </authorList>
    </citation>
    <scope>NUCLEOTIDE SEQUENCE [LARGE SCALE GENOMIC DNA]</scope>
    <source>
        <strain evidence="1">WM001</strain>
    </source>
</reference>
<accession>A0A1R2B2Y0</accession>
<organism evidence="1 2">
    <name type="scientific">Stentor coeruleus</name>
    <dbReference type="NCBI Taxonomy" id="5963"/>
    <lineage>
        <taxon>Eukaryota</taxon>
        <taxon>Sar</taxon>
        <taxon>Alveolata</taxon>
        <taxon>Ciliophora</taxon>
        <taxon>Postciliodesmatophora</taxon>
        <taxon>Heterotrichea</taxon>
        <taxon>Heterotrichida</taxon>
        <taxon>Stentoridae</taxon>
        <taxon>Stentor</taxon>
    </lineage>
</organism>